<dbReference type="OrthoDB" id="1428635at2"/>
<keyword evidence="3" id="KW-1185">Reference proteome</keyword>
<sequence length="224" mass="26042">MKINYCFGKKRKSKLITLFLLIVFLTSCTETKIELASINYPVKNILLLEDNDFEVDKSRYNAGVVTYKIKDMNPYQFFGEDFDGEITSNSAEYSGKNFLQFMGDKQDINGFQIHIYTQNESQKLLKTLLKNLGKPSFEDDKGFEKYLIWENSDKIYILNQGFEAVIQNKKTIESDLLCLKTSNLTDVAIGATSNTKYSDYLEYRLMNKKNVKIYPFTKYIEEVN</sequence>
<keyword evidence="1" id="KW-0732">Signal</keyword>
<dbReference type="RefSeq" id="WP_074232221.1">
    <property type="nucleotide sequence ID" value="NZ_FSRQ01000006.1"/>
</dbReference>
<dbReference type="AlphaFoldDB" id="A0A1N6J476"/>
<organism evidence="2 3">
    <name type="scientific">Chryseobacterium scophthalmum</name>
    <dbReference type="NCBI Taxonomy" id="59733"/>
    <lineage>
        <taxon>Bacteria</taxon>
        <taxon>Pseudomonadati</taxon>
        <taxon>Bacteroidota</taxon>
        <taxon>Flavobacteriia</taxon>
        <taxon>Flavobacteriales</taxon>
        <taxon>Weeksellaceae</taxon>
        <taxon>Chryseobacterium group</taxon>
        <taxon>Chryseobacterium</taxon>
    </lineage>
</organism>
<evidence type="ECO:0000256" key="1">
    <source>
        <dbReference type="SAM" id="SignalP"/>
    </source>
</evidence>
<dbReference type="PROSITE" id="PS51257">
    <property type="entry name" value="PROKAR_LIPOPROTEIN"/>
    <property type="match status" value="1"/>
</dbReference>
<protein>
    <recommendedName>
        <fullName evidence="4">Lipoprotein</fullName>
    </recommendedName>
</protein>
<feature type="signal peptide" evidence="1">
    <location>
        <begin position="1"/>
        <end position="29"/>
    </location>
</feature>
<dbReference type="STRING" id="59733.SAMN05421769_4069"/>
<proteinExistence type="predicted"/>
<dbReference type="Proteomes" id="UP000184782">
    <property type="component" value="Unassembled WGS sequence"/>
</dbReference>
<dbReference type="EMBL" id="FSRQ01000006">
    <property type="protein sequence ID" value="SIO39041.1"/>
    <property type="molecule type" value="Genomic_DNA"/>
</dbReference>
<evidence type="ECO:0000313" key="2">
    <source>
        <dbReference type="EMBL" id="SIO39041.1"/>
    </source>
</evidence>
<evidence type="ECO:0000313" key="3">
    <source>
        <dbReference type="Proteomes" id="UP000184782"/>
    </source>
</evidence>
<accession>A0A1N6J476</accession>
<evidence type="ECO:0008006" key="4">
    <source>
        <dbReference type="Google" id="ProtNLM"/>
    </source>
</evidence>
<gene>
    <name evidence="2" type="ORF">SAMN05421769_4069</name>
</gene>
<name>A0A1N6J476_9FLAO</name>
<feature type="chain" id="PRO_5009936721" description="Lipoprotein" evidence="1">
    <location>
        <begin position="30"/>
        <end position="224"/>
    </location>
</feature>
<reference evidence="3" key="1">
    <citation type="submission" date="2016-12" db="EMBL/GenBank/DDBJ databases">
        <authorList>
            <person name="Varghese N."/>
            <person name="Submissions S."/>
        </authorList>
    </citation>
    <scope>NUCLEOTIDE SEQUENCE [LARGE SCALE GENOMIC DNA]</scope>
    <source>
        <strain evidence="3">DSM 16779</strain>
    </source>
</reference>